<evidence type="ECO:0000313" key="3">
    <source>
        <dbReference type="Proteomes" id="UP000693946"/>
    </source>
</evidence>
<organism evidence="2 3">
    <name type="scientific">Solea senegalensis</name>
    <name type="common">Senegalese sole</name>
    <dbReference type="NCBI Taxonomy" id="28829"/>
    <lineage>
        <taxon>Eukaryota</taxon>
        <taxon>Metazoa</taxon>
        <taxon>Chordata</taxon>
        <taxon>Craniata</taxon>
        <taxon>Vertebrata</taxon>
        <taxon>Euteleostomi</taxon>
        <taxon>Actinopterygii</taxon>
        <taxon>Neopterygii</taxon>
        <taxon>Teleostei</taxon>
        <taxon>Neoteleostei</taxon>
        <taxon>Acanthomorphata</taxon>
        <taxon>Carangaria</taxon>
        <taxon>Pleuronectiformes</taxon>
        <taxon>Pleuronectoidei</taxon>
        <taxon>Soleidae</taxon>
        <taxon>Solea</taxon>
    </lineage>
</organism>
<sequence>MDKREVRRSFSPPSLVVISGKPGPEESAERPTDGQETHPETKTVRSKRFERRSNFQRQRARCGLRGALELPGPERWL</sequence>
<dbReference type="EMBL" id="JAGKHQ010000003">
    <property type="protein sequence ID" value="KAG7520660.1"/>
    <property type="molecule type" value="Genomic_DNA"/>
</dbReference>
<evidence type="ECO:0000313" key="2">
    <source>
        <dbReference type="EMBL" id="KAG7520660.1"/>
    </source>
</evidence>
<feature type="compositionally biased region" description="Basic and acidic residues" evidence="1">
    <location>
        <begin position="23"/>
        <end position="43"/>
    </location>
</feature>
<name>A0AAV6SS22_SOLSE</name>
<gene>
    <name evidence="2" type="ORF">JOB18_033613</name>
</gene>
<dbReference type="AlphaFoldDB" id="A0AAV6SS22"/>
<feature type="region of interest" description="Disordered" evidence="1">
    <location>
        <begin position="1"/>
        <end position="58"/>
    </location>
</feature>
<proteinExistence type="predicted"/>
<reference evidence="2 3" key="1">
    <citation type="journal article" date="2021" name="Sci. Rep.">
        <title>Chromosome anchoring in Senegalese sole (Solea senegalensis) reveals sex-associated markers and genome rearrangements in flatfish.</title>
        <authorList>
            <person name="Guerrero-Cozar I."/>
            <person name="Gomez-Garrido J."/>
            <person name="Berbel C."/>
            <person name="Martinez-Blanch J.F."/>
            <person name="Alioto T."/>
            <person name="Claros M.G."/>
            <person name="Gagnaire P.A."/>
            <person name="Manchado M."/>
        </authorList>
    </citation>
    <scope>NUCLEOTIDE SEQUENCE [LARGE SCALE GENOMIC DNA]</scope>
    <source>
        <strain evidence="2">Sse05_10M</strain>
    </source>
</reference>
<keyword evidence="3" id="KW-1185">Reference proteome</keyword>
<comment type="caution">
    <text evidence="2">The sequence shown here is derived from an EMBL/GenBank/DDBJ whole genome shotgun (WGS) entry which is preliminary data.</text>
</comment>
<dbReference type="Proteomes" id="UP000693946">
    <property type="component" value="Linkage Group LG11"/>
</dbReference>
<protein>
    <submittedName>
        <fullName evidence="2">Uncharacterized protein</fullName>
    </submittedName>
</protein>
<accession>A0AAV6SS22</accession>
<evidence type="ECO:0000256" key="1">
    <source>
        <dbReference type="SAM" id="MobiDB-lite"/>
    </source>
</evidence>